<proteinExistence type="predicted"/>
<evidence type="ECO:0008006" key="4">
    <source>
        <dbReference type="Google" id="ProtNLM"/>
    </source>
</evidence>
<dbReference type="Pfam" id="PF07155">
    <property type="entry name" value="ECF-ribofla_trS"/>
    <property type="match status" value="1"/>
</dbReference>
<sequence length="172" mass="19189">MSGFKNSVKYILALLFCVFFRILPRPPNIEPVMSASMPFAKEFGGYAGFAFAAFSMITLDFVSGRVGYWTIYTALAYGVVGYMAGAWLSRKKEAKGMDYAKFAFFATIFYDAVTAAAFGMQFGQSLQVTLIGQIPFTLYHLLGNLTLAYFVSPLIRKWIVTNPKLELDVSLR</sequence>
<gene>
    <name evidence="2" type="ORF">Sv326_0063</name>
</gene>
<dbReference type="GO" id="GO:0016020">
    <property type="term" value="C:membrane"/>
    <property type="evidence" value="ECO:0007669"/>
    <property type="project" value="InterPro"/>
</dbReference>
<keyword evidence="1" id="KW-0472">Membrane</keyword>
<evidence type="ECO:0000313" key="2">
    <source>
        <dbReference type="EMBL" id="QLJ52238.1"/>
    </source>
</evidence>
<name>A0A7D6BLE3_FERL1</name>
<keyword evidence="1" id="KW-1133">Transmembrane helix</keyword>
<dbReference type="Gene3D" id="1.10.1760.20">
    <property type="match status" value="1"/>
</dbReference>
<feature type="transmembrane region" description="Helical" evidence="1">
    <location>
        <begin position="134"/>
        <end position="155"/>
    </location>
</feature>
<dbReference type="Proteomes" id="UP000510821">
    <property type="component" value="Chromosome"/>
</dbReference>
<accession>A0A7D6BLE3</accession>
<dbReference type="EMBL" id="CP058998">
    <property type="protein sequence ID" value="QLJ52238.1"/>
    <property type="molecule type" value="Genomic_DNA"/>
</dbReference>
<keyword evidence="1" id="KW-0812">Transmembrane</keyword>
<protein>
    <recommendedName>
        <fullName evidence="4">Rod shape-determining protein MreD</fullName>
    </recommendedName>
</protein>
<feature type="transmembrane region" description="Helical" evidence="1">
    <location>
        <begin position="100"/>
        <end position="122"/>
    </location>
</feature>
<dbReference type="InterPro" id="IPR009825">
    <property type="entry name" value="ECF_substrate-spec-like"/>
</dbReference>
<feature type="transmembrane region" description="Helical" evidence="1">
    <location>
        <begin position="43"/>
        <end position="62"/>
    </location>
</feature>
<evidence type="ECO:0000313" key="3">
    <source>
        <dbReference type="Proteomes" id="UP000510821"/>
    </source>
</evidence>
<dbReference type="AlphaFoldDB" id="A0A7D6BLE3"/>
<reference evidence="3" key="1">
    <citation type="submission" date="2020-07" db="EMBL/GenBank/DDBJ databases">
        <title>Metabolic diversity and evolutionary history of the archaeal phylum ###Micrarchaeota### uncovered from a freshwater lake metagenome.</title>
        <authorList>
            <person name="Kadnikov V.V."/>
            <person name="Savvichev A.S."/>
            <person name="Mardanov A.V."/>
            <person name="Beletsky A.V."/>
            <person name="Chupakov A.V."/>
            <person name="Kokryatskaya N.M."/>
            <person name="Pimenov N.V."/>
            <person name="Ravin N.V."/>
        </authorList>
    </citation>
    <scope>NUCLEOTIDE SEQUENCE [LARGE SCALE GENOMIC DNA]</scope>
</reference>
<evidence type="ECO:0000256" key="1">
    <source>
        <dbReference type="SAM" id="Phobius"/>
    </source>
</evidence>
<organism evidence="2 3">
    <name type="scientific">Fermentimicrarchaeum limneticum</name>
    <dbReference type="NCBI Taxonomy" id="2795018"/>
    <lineage>
        <taxon>Archaea</taxon>
        <taxon>Candidatus Micrarchaeota</taxon>
        <taxon>Candidatus Fermentimicrarchaeales</taxon>
        <taxon>Candidatus Fermentimicrarchaeaceae</taxon>
        <taxon>Candidatus Fermentimicrarchaeum</taxon>
    </lineage>
</organism>
<feature type="transmembrane region" description="Helical" evidence="1">
    <location>
        <begin position="68"/>
        <end position="88"/>
    </location>
</feature>
<dbReference type="KEGG" id="flt:Sv326_0063"/>